<keyword evidence="1" id="KW-1185">Reference proteome</keyword>
<sequence>MGTASSLVSPAGGEVIEDTYGAGGGEACEIPVEVKPKARLLRNSFRRGAGAAVAPGAAGAGPGSMTRAAGGGGLLGASFKSTGSSVPELEYAAAEYERLKKEYEIFRVSKNQELLSMGRREAKLDTENKRLRAELQALQKTYQKILREKESALEAKYQAMERAATFEHDRDKVKRQFKIFRETKENEIQDLLRAKRELESKLQRLQAQGIQIFDPGESDSDDNCADVTAAGTQCEYWAGGALGSEPSIGSMIQLQQSVRGPEFAHSSIDVEGPFANINRDDWDIAVASLLQVTPLFSHSLWSNAVRCYLIYTEETQPEVELFLKECSPKLKRMCETMGYFFHAVYFPIDVENQNLTIRKWEIEKSSLVILFIHSTLPSLLWEDCEEAFLKNSEGKPRLIYHRLEDGKVSSNSVQQLIDQVSNLNKTSKAKIIDHSGDPAEGVYKTYICVEKVIKQDILGFENADLETKDLGSEDSIPEEDDFGDVLWDIHDEQEQMETFQQASNSAQELGFEKYYRRLNDLVVAPAPIPPLLVSGGPGSGKSLLLSKWIQLQQKNSPNALILSHFVGRPMSASSESSLIIKRLTLKLMQHFWAVSALTLDPAKLLEEFPRWLEKLSARHQGSIIIVIDSIDQVQQVEKHMKWLIDPLPVNVRVIVSVNVETCPAAWRLWPTLHLDPLNPNDAKCIILSECHSADMSVSKEQEKKLEQHCRSATTRNALYVTLFSKMMTRAGRAGNVDKILHQCLQCQDTVSLYRLALRSIEESMAKDVDKELMREILCLVNVSHNGVSESELMELYPEMSWAVLTSLIHSLHKMCLLTYGCGLLRFQHLQAWETVRLEYMEDPTITSSYRQKLISYFSLQLSQDRVTWRSADELPWLLQQQGSKQKLHDCLLNLFVSQNLYKRGHFAELLSYWQFVGKDKSAMASEYFDALKQFEKSCEGEDSMTRLADLYETLGCFLKDLGLLSQAVVPLQRSLEIRETALDPDHPGVAQSLHQLASVHVHWKKFGNAEQLYKQALEISENAYGAAHPRTARELAALAALYQRQSKYEQAEHFRKKSFKIRQKATRRKGNLYGFALLRRRALQLEELTLGKDTPDNARTLNELGVLYYLQNNLETAEQFLKRSLEMRERVLGPDHPDCAQSLNNLAALCNEKKQYDKAEELYERALDIRRRALAPDHPSLAYTVKHLAILYKKMGKPDKAVPLYELAVEIRQKSFGPKHPSVATALVNLAVLYSQMKKHIEALPLYERALKIYEDSLGRMHPRVGETLKNLAVLRSGQSNPTFYLQKGFQAYVLRKKPPGTLLPKAHKIDREFRVQKALFSTGFPVPKPLLYCSDVSVIGTEFYVMEHVRGRIFRDFTIPGVSQAERSAIYVAMTETLARLHSLDRQSLQLEGYGIGAGYCKRQVSVWTKQYQATAHQDIPAMEQLSEWLMKNLPDNDNEENLIHGDFRLDNIIFHPKESRVIAVLDWELSTIGHPLSDLAHLSLFYFWPRTLPMINQGSHIQENIGVPAVEELISIYCHCRGINPNLPNWNFFLAFSYFKLAGIAQGVYNRYLLGNNSSEDSFLFANIVQPLAETGLQLSRRTFNTALTQVDTTRHLLVQSRKGQEVLAKVKHFMKQHIMPAEKVLPIKHPTFGGRKRWPPTLPLAVLQALTLSSTPAHEVHEYYVRNENSADVWKQPSVIDKLKEMAKAEGLWNLFLPAVSGLSQVDYALIAEETGKCHFAPNVFNCQAPDSGNMEVLHLYGSEKQKKQWLEPLFQGDIASAFCMTEPDIASSDATNIECAIQRDGDSYIINGKKWWSSGAGNPKCKLAIVLGRTETTVSRHRQHSMILVPMDTPGIQVIRPLSVFGYLDQLHGGHMEIHFNQVRVPATNLILGEGKGFEISQGRLGPGRIHHCMRAVGMAERALQIMCERSAQREAFKRKLYEHEVVAHWIAESRIAIEEIRLLTLKAAHKIDTLGSAKARKEIAMIKVAAPQAVCKIVDRTIQVCGGAGVSQDYPLASMYAFIRALRLADGPDEVHLSAIAKMELRDQAKTLTARM</sequence>
<dbReference type="Proteomes" id="UP001732720">
    <property type="component" value="Chromosome 17"/>
</dbReference>
<evidence type="ECO:0000313" key="2">
    <source>
        <dbReference type="RefSeq" id="XP_073915774.1"/>
    </source>
</evidence>
<proteinExistence type="predicted"/>
<accession>A0AC58LF41</accession>
<organism evidence="1 2">
    <name type="scientific">Castor canadensis</name>
    <name type="common">American beaver</name>
    <dbReference type="NCBI Taxonomy" id="51338"/>
    <lineage>
        <taxon>Eukaryota</taxon>
        <taxon>Metazoa</taxon>
        <taxon>Chordata</taxon>
        <taxon>Craniata</taxon>
        <taxon>Vertebrata</taxon>
        <taxon>Euteleostomi</taxon>
        <taxon>Mammalia</taxon>
        <taxon>Eutheria</taxon>
        <taxon>Euarchontoglires</taxon>
        <taxon>Glires</taxon>
        <taxon>Rodentia</taxon>
        <taxon>Castorimorpha</taxon>
        <taxon>Castoridae</taxon>
        <taxon>Castor</taxon>
    </lineage>
</organism>
<reference evidence="2" key="1">
    <citation type="submission" date="2025-08" db="UniProtKB">
        <authorList>
            <consortium name="RefSeq"/>
        </authorList>
    </citation>
    <scope>IDENTIFICATION</scope>
</reference>
<evidence type="ECO:0000313" key="1">
    <source>
        <dbReference type="Proteomes" id="UP001732720"/>
    </source>
</evidence>
<protein>
    <submittedName>
        <fullName evidence="2">Nephrocystin-3 isoform X6</fullName>
    </submittedName>
</protein>
<dbReference type="RefSeq" id="XP_073915774.1">
    <property type="nucleotide sequence ID" value="XM_074059673.1"/>
</dbReference>
<name>A0AC58LF41_CASCN</name>
<gene>
    <name evidence="2" type="primary">LOC109692188</name>
</gene>